<dbReference type="RefSeq" id="WP_037300770.1">
    <property type="nucleotide sequence ID" value="NZ_ATAX01000033.1"/>
</dbReference>
<organism evidence="2 3">
    <name type="scientific">Ruminococcus flavefaciens 007c</name>
    <dbReference type="NCBI Taxonomy" id="1341157"/>
    <lineage>
        <taxon>Bacteria</taxon>
        <taxon>Bacillati</taxon>
        <taxon>Bacillota</taxon>
        <taxon>Clostridia</taxon>
        <taxon>Eubacteriales</taxon>
        <taxon>Oscillospiraceae</taxon>
        <taxon>Ruminococcus</taxon>
    </lineage>
</organism>
<feature type="transmembrane region" description="Helical" evidence="1">
    <location>
        <begin position="144"/>
        <end position="165"/>
    </location>
</feature>
<reference evidence="2 3" key="1">
    <citation type="journal article" date="2014" name="PLoS ONE">
        <title>Rumen cellulosomics: divergent fiber-degrading strategies revealed by comparative genome-wide analysis of six ruminococcal strains.</title>
        <authorList>
            <person name="Dassa B."/>
            <person name="Borovok I."/>
            <person name="Ruimy-Israeli V."/>
            <person name="Lamed R."/>
            <person name="Flint H.J."/>
            <person name="Duncan S.H."/>
            <person name="Henrissat B."/>
            <person name="Coutinho P."/>
            <person name="Morrison M."/>
            <person name="Mosoni P."/>
            <person name="Yeoman C.J."/>
            <person name="White B.A."/>
            <person name="Bayer E.A."/>
        </authorList>
    </citation>
    <scope>NUCLEOTIDE SEQUENCE [LARGE SCALE GENOMIC DNA]</scope>
    <source>
        <strain evidence="2 3">007c</strain>
    </source>
</reference>
<feature type="transmembrane region" description="Helical" evidence="1">
    <location>
        <begin position="103"/>
        <end position="132"/>
    </location>
</feature>
<evidence type="ECO:0000313" key="2">
    <source>
        <dbReference type="EMBL" id="EWM52620.1"/>
    </source>
</evidence>
<evidence type="ECO:0000256" key="1">
    <source>
        <dbReference type="SAM" id="Phobius"/>
    </source>
</evidence>
<dbReference type="OrthoDB" id="1862600at2"/>
<dbReference type="PANTHER" id="PTHR37305:SF1">
    <property type="entry name" value="MEMBRANE PROTEIN"/>
    <property type="match status" value="1"/>
</dbReference>
<keyword evidence="1" id="KW-0812">Transmembrane</keyword>
<dbReference type="EMBL" id="ATAX01000033">
    <property type="protein sequence ID" value="EWM52620.1"/>
    <property type="molecule type" value="Genomic_DNA"/>
</dbReference>
<name>W7UV00_RUMFL</name>
<keyword evidence="1" id="KW-0472">Membrane</keyword>
<sequence length="256" mass="28512">MANLLAEGYRRLFKGKRFYIVLAVVIAISVMFTLLYMAVNKLAGGMVMGEEDAPMIPADPLLFDNIGITPLLVGIAAGMLIVQDFRNNTIRNKIIIGHSRVKIYMANWIVSVTVMVIYMIAYLAVSILLGAIILGFEEFPSKAIFINLLHVFFIELAMTSLIVFLCNTMKNVGGFVLAITMHYIVDMFSLSLMLLNKHEKAQQIIREAVPSLQMSIIQQNYTETHANGVRMILFMVAITVVSTVAGALLFRKSDLK</sequence>
<dbReference type="PANTHER" id="PTHR37305">
    <property type="entry name" value="INTEGRAL MEMBRANE PROTEIN-RELATED"/>
    <property type="match status" value="1"/>
</dbReference>
<evidence type="ECO:0000313" key="3">
    <source>
        <dbReference type="Proteomes" id="UP000019365"/>
    </source>
</evidence>
<keyword evidence="1" id="KW-1133">Transmembrane helix</keyword>
<comment type="caution">
    <text evidence="2">The sequence shown here is derived from an EMBL/GenBank/DDBJ whole genome shotgun (WGS) entry which is preliminary data.</text>
</comment>
<protein>
    <recommendedName>
        <fullName evidence="4">ABC transporter permease</fullName>
    </recommendedName>
</protein>
<proteinExistence type="predicted"/>
<dbReference type="Proteomes" id="UP000019365">
    <property type="component" value="Unassembled WGS sequence"/>
</dbReference>
<evidence type="ECO:0008006" key="4">
    <source>
        <dbReference type="Google" id="ProtNLM"/>
    </source>
</evidence>
<dbReference type="AlphaFoldDB" id="W7UV00"/>
<feature type="transmembrane region" description="Helical" evidence="1">
    <location>
        <begin position="231"/>
        <end position="250"/>
    </location>
</feature>
<dbReference type="PATRIC" id="fig|1341157.4.peg.2745"/>
<feature type="transmembrane region" description="Helical" evidence="1">
    <location>
        <begin position="61"/>
        <end position="82"/>
    </location>
</feature>
<feature type="transmembrane region" description="Helical" evidence="1">
    <location>
        <begin position="18"/>
        <end position="39"/>
    </location>
</feature>
<feature type="transmembrane region" description="Helical" evidence="1">
    <location>
        <begin position="172"/>
        <end position="195"/>
    </location>
</feature>
<keyword evidence="3" id="KW-1185">Reference proteome</keyword>
<dbReference type="Pfam" id="PF12730">
    <property type="entry name" value="ABC2_membrane_4"/>
    <property type="match status" value="1"/>
</dbReference>
<dbReference type="eggNOG" id="COG1277">
    <property type="taxonomic scope" value="Bacteria"/>
</dbReference>
<accession>W7UV00</accession>
<gene>
    <name evidence="2" type="ORF">RF007C_01375</name>
</gene>